<feature type="region of interest" description="Disordered" evidence="1">
    <location>
        <begin position="111"/>
        <end position="138"/>
    </location>
</feature>
<keyword evidence="2" id="KW-1133">Transmembrane helix</keyword>
<dbReference type="GO" id="GO:0016020">
    <property type="term" value="C:membrane"/>
    <property type="evidence" value="ECO:0007669"/>
    <property type="project" value="InterPro"/>
</dbReference>
<feature type="region of interest" description="Disordered" evidence="1">
    <location>
        <begin position="553"/>
        <end position="594"/>
    </location>
</feature>
<accession>A0AAN6X670</accession>
<dbReference type="Proteomes" id="UP001302126">
    <property type="component" value="Unassembled WGS sequence"/>
</dbReference>
<feature type="compositionally biased region" description="Basic and acidic residues" evidence="1">
    <location>
        <begin position="229"/>
        <end position="238"/>
    </location>
</feature>
<feature type="compositionally biased region" description="Low complexity" evidence="1">
    <location>
        <begin position="3158"/>
        <end position="3180"/>
    </location>
</feature>
<feature type="region of interest" description="Disordered" evidence="1">
    <location>
        <begin position="2489"/>
        <end position="2511"/>
    </location>
</feature>
<feature type="region of interest" description="Disordered" evidence="1">
    <location>
        <begin position="1172"/>
        <end position="1217"/>
    </location>
</feature>
<keyword evidence="2" id="KW-0472">Membrane</keyword>
<feature type="compositionally biased region" description="Polar residues" evidence="1">
    <location>
        <begin position="205"/>
        <end position="221"/>
    </location>
</feature>
<feature type="domain" description="Csf1 N-terminal" evidence="3">
    <location>
        <begin position="891"/>
        <end position="1191"/>
    </location>
</feature>
<feature type="domain" description="Csf1 N-terminal" evidence="3">
    <location>
        <begin position="254"/>
        <end position="877"/>
    </location>
</feature>
<dbReference type="InterPro" id="IPR056779">
    <property type="entry name" value="Csf1_C"/>
</dbReference>
<feature type="compositionally biased region" description="Low complexity" evidence="1">
    <location>
        <begin position="124"/>
        <end position="135"/>
    </location>
</feature>
<comment type="caution">
    <text evidence="5">The sequence shown here is derived from an EMBL/GenBank/DDBJ whole genome shotgun (WGS) entry which is preliminary data.</text>
</comment>
<feature type="compositionally biased region" description="Basic and acidic residues" evidence="1">
    <location>
        <begin position="584"/>
        <end position="594"/>
    </location>
</feature>
<evidence type="ECO:0000313" key="6">
    <source>
        <dbReference type="Proteomes" id="UP001302126"/>
    </source>
</evidence>
<evidence type="ECO:0000313" key="5">
    <source>
        <dbReference type="EMBL" id="KAK4193771.1"/>
    </source>
</evidence>
<feature type="compositionally biased region" description="Polar residues" evidence="1">
    <location>
        <begin position="1201"/>
        <end position="1211"/>
    </location>
</feature>
<dbReference type="EMBL" id="MU864350">
    <property type="protein sequence ID" value="KAK4193771.1"/>
    <property type="molecule type" value="Genomic_DNA"/>
</dbReference>
<evidence type="ECO:0000259" key="4">
    <source>
        <dbReference type="Pfam" id="PF25038"/>
    </source>
</evidence>
<feature type="domain" description="Csf1 C-terminal region" evidence="4">
    <location>
        <begin position="2505"/>
        <end position="3137"/>
    </location>
</feature>
<feature type="compositionally biased region" description="Basic and acidic residues" evidence="1">
    <location>
        <begin position="553"/>
        <end position="575"/>
    </location>
</feature>
<dbReference type="InterPro" id="IPR048636">
    <property type="entry name" value="Csf1_N"/>
</dbReference>
<feature type="region of interest" description="Disordered" evidence="1">
    <location>
        <begin position="1231"/>
        <end position="1254"/>
    </location>
</feature>
<keyword evidence="6" id="KW-1185">Reference proteome</keyword>
<keyword evidence="2" id="KW-0812">Transmembrane</keyword>
<dbReference type="PANTHER" id="PTHR32085">
    <property type="entry name" value="PROTEIN CSF1"/>
    <property type="match status" value="1"/>
</dbReference>
<feature type="compositionally biased region" description="Polar residues" evidence="1">
    <location>
        <begin position="351"/>
        <end position="360"/>
    </location>
</feature>
<feature type="region of interest" description="Disordered" evidence="1">
    <location>
        <begin position="178"/>
        <end position="260"/>
    </location>
</feature>
<dbReference type="Pfam" id="PF25038">
    <property type="entry name" value="Csf1_C"/>
    <property type="match status" value="2"/>
</dbReference>
<feature type="compositionally biased region" description="Basic and acidic residues" evidence="1">
    <location>
        <begin position="245"/>
        <end position="257"/>
    </location>
</feature>
<name>A0AAN6X670_9PEZI</name>
<dbReference type="Pfam" id="PF21678">
    <property type="entry name" value="Csf1_N"/>
    <property type="match status" value="2"/>
</dbReference>
<proteinExistence type="predicted"/>
<feature type="transmembrane region" description="Helical" evidence="2">
    <location>
        <begin position="12"/>
        <end position="35"/>
    </location>
</feature>
<sequence>MTNFFPDDGPDFNAPFLGILIACGILSVFSLLYFNRLFASIVSWAIRTYTWHQYRVYIDIQALQISLLAGRIFFVGLRYHGNNETILVQNGHITWAYWLRRVRFVDVRKGGGNGKAKGKGQHVGAADTGDATATGEPSTKLPCRIQVSLRGLEWFIYNRSPAYDSVLDGLANSANHVDHINQGSGDKGVPPVPPTQLRRRRSKDTGTSRSPSAGRFSTSNERSNRTQHVFHESQEKRPSSIRSSGTDEERGQGDRSSADAQDLPLLLQTLPIHLECDQAALVMGNENTKAVLVVKTKSLSGEIDAGATETDTTDPYRQYFRFNFKNPVIEMKENPDFKEEQVERATRDKQTATASLSPPNKRSFVRGQKRRLREGLRGLVPFWNKSVESFSPSSRGIGTATSQVPDAGRWQGLSRYLSENAQDQKSKWASTEYAAVPTILDSPEASLTMFWDVPGLVQPATASVHEKPKELISNVNGDESPAWAITLSIKGGSINYGPWADRHRAELQRTFVPSLCKDAIPSQPLPPGSYRVPTKFKFYVELEEAANIRVPTKEESKNWKWKGKEPTPNKAQSREPRKHRGRPKKSDQPSDVHERPYGWLDIRVPANSAVSYCMDMTASASGYTNTLGVDLPNTEISSSINHEVLWRSGRLAISCDLSTPLRWNSLRQWHFNIKSDELSLFLLRDHVFLLTDLVDDWTSGPPADYLVFTPFKYHLNLDLHDVRIFLNLNDGNIVNSPTDLDDNTFLIISSPLLRMATSIPIDTLRPSKNAIPFDIRADTASVDLHVPPWNTQAPFLTSKEVGHLENLVIDGGYHYNATTAPGNIDTLVLNIAGQSPVAYLHGFLIRYLLTFKDNYVGDHVHFKTLEEYQDMLRLKESDPGAELASKPPPKKSNDLDVILSIRADDPKVLLPANLYSSQRHVQIDTANVALDLRFTNYYMDMELSVAPLNLSLGNTESGAETPISATSSTQMFVDGIVINGHRLFGLPPTEPTYMCNWDLSVGALTGECTAEFLTTLISAAKAFVFTFDDEENALVSLSSIVLYDVTFLRVSVHSIRLWIHVEEAAFLLSTGLIDINYNDWAQSHYSKRANVKIPDIKLSCVNAESATRYKTRPQHPVETDALVETSIRLAIIGRKAHFTEERRLQQELIRRHDQRTHRTPFLTLPGIVDDLIPEHVDPPSQSVPPVPMPTTLADLGDDKASLNSKGTSSRSRGLRHKSSFLSLASSTQSSVLKPFSPRQPSAMRKPGERFLQSSSPNVQFGERAASSMHVRELSPSTRHSAFYSASGDYQERQDVVHNTVAFSSQYFAPYFPLENVKPSHREAMMQSIETDGEGDFGPSSTEFELGDIDPSLLREDCAYSGVLLELPSGITAFCNPTSLRYVAALLSALQSTDPDVMLDSLQISSMEHVFDMQKDEKLNGRISDLLVRIPHANLRLINSSDPDSVDQPIDEQDQYDVAITKLVLTSRTQTTWRDAFRPETKEARHSFHLRLDSAAVSATERYRDMETSQAAAVVRIENVMASMGNRDVTYLDVEVGSVQGSTSSEKVDYLASLIHRAGVLGADLGKLFAEVSSQDKAWAQNLVRRLVASGQKVPDPSFLVRPSAVLRSASQHIRTFDSWKLMMRLRQMWTVLAPKEGQQIKFDSLTPSGKLPAQLRQEVVSAFEKWRSWDLENVSESVLLNIVFGPPANHPKSKSPEKPILAVARIKHFQLALNPGPKQNEVTLLDLTARLQTKPLTPGIVEGTPTIIMNIYCADAAIGLNWELCELASSILKIVKKMQSKPSASEPARTTTAASSAKPSRPTIHCVFSLGHGSLVLEAINLYLASFSNGAKISVLTTQGADSKMDTNVILSCDSVNSSLRSHHQKLAKLVVEKPSVFVSHELQATATTDSHTIKTTASSHYMNIAVKQDPITLAEVLDLVVRDEFAQLYKLKGQLPSSPQPSSPKKMSDRLSAFRVNAALFMDRYTICIPLLRSLTYTVHGTVSRAAMAANFGREIIFDFDIKENQHDIQIRVNNVSRSISLLQIPPTNGRIISHTEPGEHSIAIFASLELVQLDASAVYSLLSALNRPEISNALSELQQQSKIIQEHIQDVVGVEPTPKASAPPKGDETILAYAMNLTFAGLEIFGHSPLKSEAAPLAHVSFALDSVHLGLSNRLEQHGPTLQYPEFNVNLRHIVFEIQKGAAESLESCGNVSFGALITASSETDDDGKDGRFFNVKSSGFEVNLSPDTVSTVVDVLGYMGDKINDLDTSRELEYLRKLRQSRPRITITDDEEGEDLEETDIIDTFLSSFTYTFEICNIQLAWLVGKQGEQPVYGKDDLVLSLQRIEFGTRTRNSARLTIENLQLQMVSPLQDKNLRSPNSALLPEIIFKIAYVSTADARRLAFQAVGKSLDLRLTSGFIVPAANLNDSISLSIKNIQKASENWSPIKQLSVEPTSPERPQDTTTRKSTFGNKRVESLLVDADFAGAVVHLTSKKASDDIISAAARWSGKEPSGRPGQWPQEDTSGSTVLRSPGLAWKIEYRDNGREDPSLHAEVKLDASSNILYPSVVPLVVDISDSIKEVVNSRDHQKPSVQTQTHELAAKIKLPEEDSILGTDPTAVLGRMKLNLGLRICRQEFSLSCQPIARVAATASFEDVYFTANTVRSMDHGNFFAVSGTFTNLQASVQHVYSRESTGSFKVQSIVLSLLNSKHVSGNSGVFAILKVSPMEVSVNAKQLQDFMLFREIWLPRDIMDPAATPVAKLTTETSQGHLVQRYQQVARTAAFPWTASISISALKINVDLGQALGKSTFSIQSFWISSKKTSDWEQNLCLGFKMIGIESSGRMSGHITLQDFKLRTSIEWPQREQALNATPRIQASVGFSQFRVKAAFDYQAFLVADITSLEFLMYNVRRNHDGSGDRLVAIFDGEAVQIFGTTASASQGVAMWQAIQRLVQERKANFETSLKEIERYMKRKSVAAPPGVIQRLSIAKSNKDDDAMFNMPISLDTDVVVTLRAVNLGVFPSTFSDHQVFKMEALNAQARFAASIDDGKIHSILGLTLGQLRIGLAGVRVIGAPKTLSELSVEDVVRNATGSRGGTILKVPQVEAIMQTWQKPQSKHIDYIFKSAFEGKVEVGWNYSRISYIRGMWSKHAKMLAQTWGKELPNVTAIRVTGVPEQSNADAASSSHSSSSSAAAAPPTAGSSLLGSAKAAVGAAAAAAAGAGAAGADNTKPPGNKTNKITAEVKVPQSKYEYTALEPPVIETPQLRDMGEATPPLEWIGLHRERLPNLTHQIVIVSLLELAGEVEDAYSRILGSS</sequence>
<dbReference type="GO" id="GO:0006113">
    <property type="term" value="P:fermentation"/>
    <property type="evidence" value="ECO:0007669"/>
    <property type="project" value="InterPro"/>
</dbReference>
<evidence type="ECO:0000256" key="2">
    <source>
        <dbReference type="SAM" id="Phobius"/>
    </source>
</evidence>
<feature type="region of interest" description="Disordered" evidence="1">
    <location>
        <begin position="3157"/>
        <end position="3180"/>
    </location>
</feature>
<reference evidence="5" key="2">
    <citation type="submission" date="2023-05" db="EMBL/GenBank/DDBJ databases">
        <authorList>
            <consortium name="Lawrence Berkeley National Laboratory"/>
            <person name="Steindorff A."/>
            <person name="Hensen N."/>
            <person name="Bonometti L."/>
            <person name="Westerberg I."/>
            <person name="Brannstrom I.O."/>
            <person name="Guillou S."/>
            <person name="Cros-Aarteil S."/>
            <person name="Calhoun S."/>
            <person name="Haridas S."/>
            <person name="Kuo A."/>
            <person name="Mondo S."/>
            <person name="Pangilinan J."/>
            <person name="Riley R."/>
            <person name="Labutti K."/>
            <person name="Andreopoulos B."/>
            <person name="Lipzen A."/>
            <person name="Chen C."/>
            <person name="Yanf M."/>
            <person name="Daum C."/>
            <person name="Ng V."/>
            <person name="Clum A."/>
            <person name="Ohm R."/>
            <person name="Martin F."/>
            <person name="Silar P."/>
            <person name="Natvig D."/>
            <person name="Lalanne C."/>
            <person name="Gautier V."/>
            <person name="Ament-Velasquez S.L."/>
            <person name="Kruys A."/>
            <person name="Hutchinson M.I."/>
            <person name="Powell A.J."/>
            <person name="Barry K."/>
            <person name="Miller A.N."/>
            <person name="Grigoriev I.V."/>
            <person name="Debuchy R."/>
            <person name="Gladieux P."/>
            <person name="Thoren M.H."/>
            <person name="Johannesson H."/>
        </authorList>
    </citation>
    <scope>NUCLEOTIDE SEQUENCE</scope>
    <source>
        <strain evidence="5">PSN309</strain>
    </source>
</reference>
<protein>
    <submittedName>
        <fullName evidence="5">Protein CSF1</fullName>
    </submittedName>
</protein>
<feature type="region of interest" description="Disordered" evidence="1">
    <location>
        <begin position="343"/>
        <end position="366"/>
    </location>
</feature>
<feature type="domain" description="Csf1 C-terminal region" evidence="4">
    <location>
        <begin position="3226"/>
        <end position="3295"/>
    </location>
</feature>
<organism evidence="5 6">
    <name type="scientific">Podospora australis</name>
    <dbReference type="NCBI Taxonomy" id="1536484"/>
    <lineage>
        <taxon>Eukaryota</taxon>
        <taxon>Fungi</taxon>
        <taxon>Dikarya</taxon>
        <taxon>Ascomycota</taxon>
        <taxon>Pezizomycotina</taxon>
        <taxon>Sordariomycetes</taxon>
        <taxon>Sordariomycetidae</taxon>
        <taxon>Sordariales</taxon>
        <taxon>Podosporaceae</taxon>
        <taxon>Podospora</taxon>
    </lineage>
</organism>
<feature type="region of interest" description="Disordered" evidence="1">
    <location>
        <begin position="2430"/>
        <end position="2452"/>
    </location>
</feature>
<evidence type="ECO:0000259" key="3">
    <source>
        <dbReference type="Pfam" id="PF21678"/>
    </source>
</evidence>
<reference evidence="5" key="1">
    <citation type="journal article" date="2023" name="Mol. Phylogenet. Evol.">
        <title>Genome-scale phylogeny and comparative genomics of the fungal order Sordariales.</title>
        <authorList>
            <person name="Hensen N."/>
            <person name="Bonometti L."/>
            <person name="Westerberg I."/>
            <person name="Brannstrom I.O."/>
            <person name="Guillou S."/>
            <person name="Cros-Aarteil S."/>
            <person name="Calhoun S."/>
            <person name="Haridas S."/>
            <person name="Kuo A."/>
            <person name="Mondo S."/>
            <person name="Pangilinan J."/>
            <person name="Riley R."/>
            <person name="LaButti K."/>
            <person name="Andreopoulos B."/>
            <person name="Lipzen A."/>
            <person name="Chen C."/>
            <person name="Yan M."/>
            <person name="Daum C."/>
            <person name="Ng V."/>
            <person name="Clum A."/>
            <person name="Steindorff A."/>
            <person name="Ohm R.A."/>
            <person name="Martin F."/>
            <person name="Silar P."/>
            <person name="Natvig D.O."/>
            <person name="Lalanne C."/>
            <person name="Gautier V."/>
            <person name="Ament-Velasquez S.L."/>
            <person name="Kruys A."/>
            <person name="Hutchinson M.I."/>
            <person name="Powell A.J."/>
            <person name="Barry K."/>
            <person name="Miller A.N."/>
            <person name="Grigoriev I.V."/>
            <person name="Debuchy R."/>
            <person name="Gladieux P."/>
            <person name="Hiltunen Thoren M."/>
            <person name="Johannesson H."/>
        </authorList>
    </citation>
    <scope>NUCLEOTIDE SEQUENCE</scope>
    <source>
        <strain evidence="5">PSN309</strain>
    </source>
</reference>
<dbReference type="PANTHER" id="PTHR32085:SF3">
    <property type="entry name" value="PROTEIN CSF1"/>
    <property type="match status" value="1"/>
</dbReference>
<evidence type="ECO:0000256" key="1">
    <source>
        <dbReference type="SAM" id="MobiDB-lite"/>
    </source>
</evidence>
<gene>
    <name evidence="5" type="ORF">QBC35DRAFT_480210</name>
</gene>
<dbReference type="InterPro" id="IPR029636">
    <property type="entry name" value="Csf1"/>
</dbReference>